<sequence length="58" mass="6225">MPALAISLNILPALSSLFLGPSTLQGAFLLSMIFKHSQVEWDVGRAMVVQVEVLGISQ</sequence>
<evidence type="ECO:0000313" key="1">
    <source>
        <dbReference type="EMBL" id="KIK26918.1"/>
    </source>
</evidence>
<gene>
    <name evidence="1" type="ORF">PISMIDRAFT_8687</name>
</gene>
<reference evidence="1 2" key="1">
    <citation type="submission" date="2014-04" db="EMBL/GenBank/DDBJ databases">
        <authorList>
            <consortium name="DOE Joint Genome Institute"/>
            <person name="Kuo A."/>
            <person name="Kohler A."/>
            <person name="Costa M.D."/>
            <person name="Nagy L.G."/>
            <person name="Floudas D."/>
            <person name="Copeland A."/>
            <person name="Barry K.W."/>
            <person name="Cichocki N."/>
            <person name="Veneault-Fourrey C."/>
            <person name="LaButti K."/>
            <person name="Lindquist E.A."/>
            <person name="Lipzen A."/>
            <person name="Lundell T."/>
            <person name="Morin E."/>
            <person name="Murat C."/>
            <person name="Sun H."/>
            <person name="Tunlid A."/>
            <person name="Henrissat B."/>
            <person name="Grigoriev I.V."/>
            <person name="Hibbett D.S."/>
            <person name="Martin F."/>
            <person name="Nordberg H.P."/>
            <person name="Cantor M.N."/>
            <person name="Hua S.X."/>
        </authorList>
    </citation>
    <scope>NUCLEOTIDE SEQUENCE [LARGE SCALE GENOMIC DNA]</scope>
    <source>
        <strain evidence="1 2">441</strain>
    </source>
</reference>
<dbReference type="AlphaFoldDB" id="A0A0D0A4F7"/>
<name>A0A0D0A4F7_9AGAM</name>
<reference evidence="2" key="2">
    <citation type="submission" date="2015-01" db="EMBL/GenBank/DDBJ databases">
        <title>Evolutionary Origins and Diversification of the Mycorrhizal Mutualists.</title>
        <authorList>
            <consortium name="DOE Joint Genome Institute"/>
            <consortium name="Mycorrhizal Genomics Consortium"/>
            <person name="Kohler A."/>
            <person name="Kuo A."/>
            <person name="Nagy L.G."/>
            <person name="Floudas D."/>
            <person name="Copeland A."/>
            <person name="Barry K.W."/>
            <person name="Cichocki N."/>
            <person name="Veneault-Fourrey C."/>
            <person name="LaButti K."/>
            <person name="Lindquist E.A."/>
            <person name="Lipzen A."/>
            <person name="Lundell T."/>
            <person name="Morin E."/>
            <person name="Murat C."/>
            <person name="Riley R."/>
            <person name="Ohm R."/>
            <person name="Sun H."/>
            <person name="Tunlid A."/>
            <person name="Henrissat B."/>
            <person name="Grigoriev I.V."/>
            <person name="Hibbett D.S."/>
            <person name="Martin F."/>
        </authorList>
    </citation>
    <scope>NUCLEOTIDE SEQUENCE [LARGE SCALE GENOMIC DNA]</scope>
    <source>
        <strain evidence="2">441</strain>
    </source>
</reference>
<evidence type="ECO:0000313" key="2">
    <source>
        <dbReference type="Proteomes" id="UP000054018"/>
    </source>
</evidence>
<dbReference type="Proteomes" id="UP000054018">
    <property type="component" value="Unassembled WGS sequence"/>
</dbReference>
<dbReference type="EMBL" id="KN833699">
    <property type="protein sequence ID" value="KIK26918.1"/>
    <property type="molecule type" value="Genomic_DNA"/>
</dbReference>
<accession>A0A0D0A4F7</accession>
<dbReference type="HOGENOM" id="CLU_2979958_0_0_1"/>
<protein>
    <submittedName>
        <fullName evidence="1">Uncharacterized protein</fullName>
    </submittedName>
</protein>
<proteinExistence type="predicted"/>
<organism evidence="1 2">
    <name type="scientific">Pisolithus microcarpus 441</name>
    <dbReference type="NCBI Taxonomy" id="765257"/>
    <lineage>
        <taxon>Eukaryota</taxon>
        <taxon>Fungi</taxon>
        <taxon>Dikarya</taxon>
        <taxon>Basidiomycota</taxon>
        <taxon>Agaricomycotina</taxon>
        <taxon>Agaricomycetes</taxon>
        <taxon>Agaricomycetidae</taxon>
        <taxon>Boletales</taxon>
        <taxon>Sclerodermatineae</taxon>
        <taxon>Pisolithaceae</taxon>
        <taxon>Pisolithus</taxon>
    </lineage>
</organism>
<keyword evidence="2" id="KW-1185">Reference proteome</keyword>